<organism evidence="13 14">
    <name type="scientific">Strongylocentrotus purpuratus</name>
    <name type="common">Purple sea urchin</name>
    <dbReference type="NCBI Taxonomy" id="7668"/>
    <lineage>
        <taxon>Eukaryota</taxon>
        <taxon>Metazoa</taxon>
        <taxon>Echinodermata</taxon>
        <taxon>Eleutherozoa</taxon>
        <taxon>Echinozoa</taxon>
        <taxon>Echinoidea</taxon>
        <taxon>Euechinoidea</taxon>
        <taxon>Echinacea</taxon>
        <taxon>Camarodonta</taxon>
        <taxon>Echinidea</taxon>
        <taxon>Strongylocentrotidae</taxon>
        <taxon>Strongylocentrotus</taxon>
    </lineage>
</organism>
<keyword evidence="6 11" id="KW-0472">Membrane</keyword>
<dbReference type="OrthoDB" id="5957871at2759"/>
<dbReference type="GO" id="GO:0007187">
    <property type="term" value="P:G protein-coupled receptor signaling pathway, coupled to cyclic nucleotide second messenger"/>
    <property type="evidence" value="ECO:0000318"/>
    <property type="project" value="GO_Central"/>
</dbReference>
<dbReference type="InParanoid" id="A0A7M7RA43"/>
<dbReference type="GO" id="GO:0030594">
    <property type="term" value="F:neurotransmitter receptor activity"/>
    <property type="evidence" value="ECO:0000318"/>
    <property type="project" value="GO_Central"/>
</dbReference>
<evidence type="ECO:0000256" key="3">
    <source>
        <dbReference type="ARBA" id="ARBA00022692"/>
    </source>
</evidence>
<evidence type="ECO:0000256" key="5">
    <source>
        <dbReference type="ARBA" id="ARBA00023040"/>
    </source>
</evidence>
<evidence type="ECO:0000256" key="9">
    <source>
        <dbReference type="RuleBase" id="RU000688"/>
    </source>
</evidence>
<dbReference type="GO" id="GO:0005886">
    <property type="term" value="C:plasma membrane"/>
    <property type="evidence" value="ECO:0000318"/>
    <property type="project" value="GO_Central"/>
</dbReference>
<sequence>MEKPINSTDTDILMTAGTATKVTIYVIIMITGIIGNGMVFVAIGTFHTLRTVSNQFVLSLATADFTVSLVILPFSVQEAYYKAWYLGEILCRFWIAGDVLFVTISIFNLAAISIDRYRSIKNPLKYSLKRTNRMAYKQIAAAWLLSLLVGVPPFYFAAFHDGMCYLQLNPYFIIPATTIGFFLPLAVVLYTHTRIFGIAKKLATRVGQGPGTASEGTGSDPTRRQQSAVKRPTSLAVTKACDSRINDDAVSVAARPTPSGVQQPEFGKPITNKISVRRERKAARTVAIVIGVFTVCWMPFFVAISVASVCTSCDPQSFPLQVLTFMGYANSAANPIIYTIFNKEFRQAFGKILRLFCKTLDSLVLLKDKSVKPKKHHYGQRLKWDFNLQ</sequence>
<dbReference type="GeneID" id="576351"/>
<dbReference type="Proteomes" id="UP000007110">
    <property type="component" value="Unassembled WGS sequence"/>
</dbReference>
<name>A0A7M7RA43_STRPU</name>
<evidence type="ECO:0000313" key="13">
    <source>
        <dbReference type="EnsemblMetazoa" id="XP_781759"/>
    </source>
</evidence>
<feature type="transmembrane region" description="Helical" evidence="11">
    <location>
        <begin position="171"/>
        <end position="191"/>
    </location>
</feature>
<keyword evidence="2" id="KW-1003">Cell membrane</keyword>
<keyword evidence="14" id="KW-1185">Reference proteome</keyword>
<dbReference type="CDD" id="cd14967">
    <property type="entry name" value="7tmA_amine_R-like"/>
    <property type="match status" value="1"/>
</dbReference>
<dbReference type="AlphaFoldDB" id="A0A7M7RA43"/>
<feature type="transmembrane region" description="Helical" evidence="11">
    <location>
        <begin position="22"/>
        <end position="44"/>
    </location>
</feature>
<evidence type="ECO:0000256" key="6">
    <source>
        <dbReference type="ARBA" id="ARBA00023136"/>
    </source>
</evidence>
<dbReference type="SMART" id="SM01381">
    <property type="entry name" value="7TM_GPCR_Srsx"/>
    <property type="match status" value="1"/>
</dbReference>
<dbReference type="Pfam" id="PF00001">
    <property type="entry name" value="7tm_1"/>
    <property type="match status" value="1"/>
</dbReference>
<keyword evidence="7 9" id="KW-0675">Receptor</keyword>
<accession>A0A7M7RA43</accession>
<dbReference type="EnsemblMetazoa" id="XM_776666">
    <property type="protein sequence ID" value="XP_781759"/>
    <property type="gene ID" value="LOC576351"/>
</dbReference>
<dbReference type="GO" id="GO:0030425">
    <property type="term" value="C:dendrite"/>
    <property type="evidence" value="ECO:0000318"/>
    <property type="project" value="GO_Central"/>
</dbReference>
<dbReference type="Gene3D" id="1.20.1070.10">
    <property type="entry name" value="Rhodopsin 7-helix transmembrane proteins"/>
    <property type="match status" value="1"/>
</dbReference>
<evidence type="ECO:0000256" key="8">
    <source>
        <dbReference type="ARBA" id="ARBA00023224"/>
    </source>
</evidence>
<dbReference type="GO" id="GO:0045202">
    <property type="term" value="C:synapse"/>
    <property type="evidence" value="ECO:0007669"/>
    <property type="project" value="GOC"/>
</dbReference>
<dbReference type="PROSITE" id="PS50262">
    <property type="entry name" value="G_PROTEIN_RECEP_F1_2"/>
    <property type="match status" value="1"/>
</dbReference>
<evidence type="ECO:0000256" key="10">
    <source>
        <dbReference type="SAM" id="MobiDB-lite"/>
    </source>
</evidence>
<dbReference type="InterPro" id="IPR000276">
    <property type="entry name" value="GPCR_Rhodpsn"/>
</dbReference>
<proteinExistence type="inferred from homology"/>
<comment type="subcellular location">
    <subcellularLocation>
        <location evidence="1">Cell membrane</location>
        <topology evidence="1">Multi-pass membrane protein</topology>
    </subcellularLocation>
</comment>
<evidence type="ECO:0000256" key="2">
    <source>
        <dbReference type="ARBA" id="ARBA00022475"/>
    </source>
</evidence>
<dbReference type="GO" id="GO:0004993">
    <property type="term" value="F:G protein-coupled serotonin receptor activity"/>
    <property type="evidence" value="ECO:0000318"/>
    <property type="project" value="GO_Central"/>
</dbReference>
<dbReference type="PROSITE" id="PS00237">
    <property type="entry name" value="G_PROTEIN_RECEP_F1_1"/>
    <property type="match status" value="1"/>
</dbReference>
<feature type="domain" description="G-protein coupled receptors family 1 profile" evidence="12">
    <location>
        <begin position="35"/>
        <end position="338"/>
    </location>
</feature>
<feature type="region of interest" description="Disordered" evidence="10">
    <location>
        <begin position="206"/>
        <end position="233"/>
    </location>
</feature>
<reference evidence="14" key="1">
    <citation type="submission" date="2015-02" db="EMBL/GenBank/DDBJ databases">
        <title>Genome sequencing for Strongylocentrotus purpuratus.</title>
        <authorList>
            <person name="Murali S."/>
            <person name="Liu Y."/>
            <person name="Vee V."/>
            <person name="English A."/>
            <person name="Wang M."/>
            <person name="Skinner E."/>
            <person name="Han Y."/>
            <person name="Muzny D.M."/>
            <person name="Worley K.C."/>
            <person name="Gibbs R.A."/>
        </authorList>
    </citation>
    <scope>NUCLEOTIDE SEQUENCE</scope>
</reference>
<feature type="transmembrane region" description="Helical" evidence="11">
    <location>
        <begin position="286"/>
        <end position="309"/>
    </location>
</feature>
<dbReference type="KEGG" id="spu:576351"/>
<evidence type="ECO:0000256" key="1">
    <source>
        <dbReference type="ARBA" id="ARBA00004651"/>
    </source>
</evidence>
<keyword evidence="3 9" id="KW-0812">Transmembrane</keyword>
<evidence type="ECO:0000256" key="4">
    <source>
        <dbReference type="ARBA" id="ARBA00022989"/>
    </source>
</evidence>
<comment type="similarity">
    <text evidence="9">Belongs to the G-protein coupled receptor 1 family.</text>
</comment>
<keyword evidence="5 9" id="KW-0297">G-protein coupled receptor</keyword>
<feature type="transmembrane region" description="Helical" evidence="11">
    <location>
        <begin position="94"/>
        <end position="114"/>
    </location>
</feature>
<keyword evidence="8 9" id="KW-0807">Transducer</keyword>
<dbReference type="OMA" id="DGMCYLQ"/>
<feature type="compositionally biased region" description="Polar residues" evidence="10">
    <location>
        <begin position="214"/>
        <end position="228"/>
    </location>
</feature>
<dbReference type="InterPro" id="IPR017452">
    <property type="entry name" value="GPCR_Rhodpsn_7TM"/>
</dbReference>
<feature type="transmembrane region" description="Helical" evidence="11">
    <location>
        <begin position="135"/>
        <end position="159"/>
    </location>
</feature>
<dbReference type="PRINTS" id="PR00237">
    <property type="entry name" value="GPCRRHODOPSN"/>
</dbReference>
<protein>
    <recommendedName>
        <fullName evidence="12">G-protein coupled receptors family 1 profile domain-containing protein</fullName>
    </recommendedName>
</protein>
<dbReference type="PANTHER" id="PTHR24248">
    <property type="entry name" value="ADRENERGIC RECEPTOR-RELATED G-PROTEIN COUPLED RECEPTOR"/>
    <property type="match status" value="1"/>
</dbReference>
<feature type="transmembrane region" description="Helical" evidence="11">
    <location>
        <begin position="56"/>
        <end position="74"/>
    </location>
</feature>
<dbReference type="GO" id="GO:0007268">
    <property type="term" value="P:chemical synaptic transmission"/>
    <property type="evidence" value="ECO:0000318"/>
    <property type="project" value="GO_Central"/>
</dbReference>
<evidence type="ECO:0000259" key="12">
    <source>
        <dbReference type="PROSITE" id="PS50262"/>
    </source>
</evidence>
<evidence type="ECO:0000313" key="14">
    <source>
        <dbReference type="Proteomes" id="UP000007110"/>
    </source>
</evidence>
<keyword evidence="4 11" id="KW-1133">Transmembrane helix</keyword>
<dbReference type="RefSeq" id="XP_781759.2">
    <property type="nucleotide sequence ID" value="XM_776666.2"/>
</dbReference>
<evidence type="ECO:0000256" key="11">
    <source>
        <dbReference type="SAM" id="Phobius"/>
    </source>
</evidence>
<dbReference type="SUPFAM" id="SSF81321">
    <property type="entry name" value="Family A G protein-coupled receptor-like"/>
    <property type="match status" value="1"/>
</dbReference>
<reference evidence="13" key="2">
    <citation type="submission" date="2021-01" db="UniProtKB">
        <authorList>
            <consortium name="EnsemblMetazoa"/>
        </authorList>
    </citation>
    <scope>IDENTIFICATION</scope>
</reference>
<evidence type="ECO:0000256" key="7">
    <source>
        <dbReference type="ARBA" id="ARBA00023170"/>
    </source>
</evidence>